<dbReference type="EMBL" id="JAWDJW010002227">
    <property type="protein sequence ID" value="KAK3078072.1"/>
    <property type="molecule type" value="Genomic_DNA"/>
</dbReference>
<keyword evidence="2" id="KW-1185">Reference proteome</keyword>
<sequence>THEDFLSLVEPAQVEDGAVLETQTIALLLTPSFAHWLSGDQTFLKKILERLLEQTVVREDAEYTVEVVLAVVDRLPAPSSVWSDLRALSAQERLRRPPLNEHGHEGLAYMLSNANTFSYTKANPGEKSPTSAATQSMNVEVIPRPLSDRLLRFPSYVFEVPLANTVFQNGRAATLFSSHWKKFSGTTELRHIQSWPLRNLTVPANCFVTEEGRVRPGQGRNHTYSIPLVALTAPKKIAAGMGNIIRLLEGVGGRDTTIPASSELESAVSAFLS</sequence>
<evidence type="ECO:0000313" key="2">
    <source>
        <dbReference type="Proteomes" id="UP001186974"/>
    </source>
</evidence>
<proteinExistence type="predicted"/>
<protein>
    <submittedName>
        <fullName evidence="1">Uncharacterized protein</fullName>
    </submittedName>
</protein>
<comment type="caution">
    <text evidence="1">The sequence shown here is derived from an EMBL/GenBank/DDBJ whole genome shotgun (WGS) entry which is preliminary data.</text>
</comment>
<evidence type="ECO:0000313" key="1">
    <source>
        <dbReference type="EMBL" id="KAK3078072.1"/>
    </source>
</evidence>
<dbReference type="Proteomes" id="UP001186974">
    <property type="component" value="Unassembled WGS sequence"/>
</dbReference>
<feature type="non-terminal residue" evidence="1">
    <location>
        <position position="1"/>
    </location>
</feature>
<feature type="non-terminal residue" evidence="1">
    <location>
        <position position="273"/>
    </location>
</feature>
<organism evidence="1 2">
    <name type="scientific">Coniosporium uncinatum</name>
    <dbReference type="NCBI Taxonomy" id="93489"/>
    <lineage>
        <taxon>Eukaryota</taxon>
        <taxon>Fungi</taxon>
        <taxon>Dikarya</taxon>
        <taxon>Ascomycota</taxon>
        <taxon>Pezizomycotina</taxon>
        <taxon>Dothideomycetes</taxon>
        <taxon>Dothideomycetes incertae sedis</taxon>
        <taxon>Coniosporium</taxon>
    </lineage>
</organism>
<reference evidence="1" key="1">
    <citation type="submission" date="2024-09" db="EMBL/GenBank/DDBJ databases">
        <title>Black Yeasts Isolated from many extreme environments.</title>
        <authorList>
            <person name="Coleine C."/>
            <person name="Stajich J.E."/>
            <person name="Selbmann L."/>
        </authorList>
    </citation>
    <scope>NUCLEOTIDE SEQUENCE</scope>
    <source>
        <strain evidence="1">CCFEE 5737</strain>
    </source>
</reference>
<accession>A0ACC3DNB7</accession>
<gene>
    <name evidence="1" type="ORF">LTS18_008514</name>
</gene>
<name>A0ACC3DNB7_9PEZI</name>